<organism evidence="6 7">
    <name type="scientific">Paraburkholderia caribensis MBA4</name>
    <dbReference type="NCBI Taxonomy" id="1323664"/>
    <lineage>
        <taxon>Bacteria</taxon>
        <taxon>Pseudomonadati</taxon>
        <taxon>Pseudomonadota</taxon>
        <taxon>Betaproteobacteria</taxon>
        <taxon>Burkholderiales</taxon>
        <taxon>Burkholderiaceae</taxon>
        <taxon>Paraburkholderia</taxon>
    </lineage>
</organism>
<dbReference type="InterPro" id="IPR051801">
    <property type="entry name" value="GH28_Enzymes"/>
</dbReference>
<dbReference type="SMART" id="SM00710">
    <property type="entry name" value="PbH1"/>
    <property type="match status" value="5"/>
</dbReference>
<dbReference type="PANTHER" id="PTHR31339:SF86">
    <property type="entry name" value="PECTATE LYASE SUPERFAMILY PROTEIN DOMAIN-CONTAINING PROTEIN"/>
    <property type="match status" value="1"/>
</dbReference>
<dbReference type="PROSITE" id="PS00502">
    <property type="entry name" value="POLYGALACTURONASE"/>
    <property type="match status" value="1"/>
</dbReference>
<name>A0A0N7JUG9_9BURK</name>
<dbReference type="InterPro" id="IPR006626">
    <property type="entry name" value="PbH1"/>
</dbReference>
<sequence length="690" mass="71251">MRDRSPAKQADDKETSVTTHNRSSRANRAGSSTSSAGSDGPQSPQRRTFIAFAGAAAGATLLGTLPGCGGNHSDSPAPTASSDPIWGSTGAAEQIIASLQKVSQSMFPSVDFVVTSYGAQTCGVIAATNPYAASASSPTSPGADQTHAPGSFDSRPAFLAAIAACSAAGGGRVVVPSGTWYCAGPIVLQSNVNFHLGANCTIYFSPNPADYAKDGPVDCASNGKLYYSRWQANDCLNFGAPVYARNQTNIAITGEGATSVLNGQAMTPFAGSGSTSTCWWTWKGTKNAYGCTGSTTPSQAYANPNNVDLKTAAPGISDALYALLTSTATPWQQDQNYLPALSEAGVPVEQRIFGVGHYLRPCMVEFLGCTNVLMENYRTNNTPFWQHHPTDCANVVIRGVTVDSIGPNNDGFDPDACNNVLCDGVTFNTGDDCIAIKSGKALDTPYGPAQNHVIQNCTMNSGHGGITLGSEMGGGVQNIYARNLQMLNQNWQTNPLNIAIRIKTNMNRGGYVKNFYVDTVTLPNGVNLTGGGYGSALLAGSPINATVPLGVATASAANPSAAQGGLITFDCDYQPANDAVRTRPALVQNVNISNVTASNVTVNGVTASCFQAIVAQGPVAFDYNGSAPAPAIPPISGVTITNCNLGTPVCNGTASATTPGPIYAYNVNAISLSNVTIGGTVYNSSVVDSR</sequence>
<protein>
    <submittedName>
        <fullName evidence="6">Polygalacturonase</fullName>
    </submittedName>
</protein>
<dbReference type="GO" id="GO:0005975">
    <property type="term" value="P:carbohydrate metabolic process"/>
    <property type="evidence" value="ECO:0007669"/>
    <property type="project" value="InterPro"/>
</dbReference>
<dbReference type="KEGG" id="bcai:K788_0002897"/>
<keyword evidence="2 4" id="KW-0378">Hydrolase</keyword>
<gene>
    <name evidence="6" type="ORF">K788_0002897</name>
</gene>
<accession>A0A0N7JUG9</accession>
<dbReference type="Proteomes" id="UP000019146">
    <property type="component" value="Chromosome 2"/>
</dbReference>
<feature type="compositionally biased region" description="Basic and acidic residues" evidence="5">
    <location>
        <begin position="1"/>
        <end position="15"/>
    </location>
</feature>
<evidence type="ECO:0000256" key="4">
    <source>
        <dbReference type="RuleBase" id="RU361169"/>
    </source>
</evidence>
<dbReference type="InterPro" id="IPR000743">
    <property type="entry name" value="Glyco_hydro_28"/>
</dbReference>
<comment type="similarity">
    <text evidence="1 4">Belongs to the glycosyl hydrolase 28 family.</text>
</comment>
<keyword evidence="3 4" id="KW-0326">Glycosidase</keyword>
<proteinExistence type="inferred from homology"/>
<dbReference type="PANTHER" id="PTHR31339">
    <property type="entry name" value="PECTIN LYASE-RELATED"/>
    <property type="match status" value="1"/>
</dbReference>
<evidence type="ECO:0000256" key="1">
    <source>
        <dbReference type="ARBA" id="ARBA00008834"/>
    </source>
</evidence>
<dbReference type="InterPro" id="IPR006311">
    <property type="entry name" value="TAT_signal"/>
</dbReference>
<dbReference type="InterPro" id="IPR011050">
    <property type="entry name" value="Pectin_lyase_fold/virulence"/>
</dbReference>
<reference evidence="6 7" key="1">
    <citation type="journal article" date="2014" name="Genome Announc.">
        <title>Draft Genome Sequence of the Haloacid-Degrading Burkholderia caribensis Strain MBA4.</title>
        <authorList>
            <person name="Pan Y."/>
            <person name="Kong K.F."/>
            <person name="Tsang J.S."/>
        </authorList>
    </citation>
    <scope>NUCLEOTIDE SEQUENCE [LARGE SCALE GENOMIC DNA]</scope>
    <source>
        <strain evidence="6 7">MBA4</strain>
    </source>
</reference>
<evidence type="ECO:0000313" key="7">
    <source>
        <dbReference type="Proteomes" id="UP000019146"/>
    </source>
</evidence>
<evidence type="ECO:0000256" key="5">
    <source>
        <dbReference type="SAM" id="MobiDB-lite"/>
    </source>
</evidence>
<feature type="region of interest" description="Disordered" evidence="5">
    <location>
        <begin position="1"/>
        <end position="46"/>
    </location>
</feature>
<dbReference type="InterPro" id="IPR012334">
    <property type="entry name" value="Pectin_lyas_fold"/>
</dbReference>
<evidence type="ECO:0000313" key="6">
    <source>
        <dbReference type="EMBL" id="ALL66381.1"/>
    </source>
</evidence>
<dbReference type="EMBL" id="CP012747">
    <property type="protein sequence ID" value="ALL66381.1"/>
    <property type="molecule type" value="Genomic_DNA"/>
</dbReference>
<dbReference type="GO" id="GO:0004650">
    <property type="term" value="F:polygalacturonase activity"/>
    <property type="evidence" value="ECO:0007669"/>
    <property type="project" value="InterPro"/>
</dbReference>
<evidence type="ECO:0000256" key="3">
    <source>
        <dbReference type="ARBA" id="ARBA00023295"/>
    </source>
</evidence>
<dbReference type="AlphaFoldDB" id="A0A0N7JUG9"/>
<feature type="compositionally biased region" description="Low complexity" evidence="5">
    <location>
        <begin position="24"/>
        <end position="40"/>
    </location>
</feature>
<dbReference type="SUPFAM" id="SSF51126">
    <property type="entry name" value="Pectin lyase-like"/>
    <property type="match status" value="1"/>
</dbReference>
<dbReference type="Gene3D" id="2.160.20.10">
    <property type="entry name" value="Single-stranded right-handed beta-helix, Pectin lyase-like"/>
    <property type="match status" value="1"/>
</dbReference>
<dbReference type="Pfam" id="PF00295">
    <property type="entry name" value="Glyco_hydro_28"/>
    <property type="match status" value="1"/>
</dbReference>
<dbReference type="PROSITE" id="PS51318">
    <property type="entry name" value="TAT"/>
    <property type="match status" value="1"/>
</dbReference>
<evidence type="ECO:0000256" key="2">
    <source>
        <dbReference type="ARBA" id="ARBA00022801"/>
    </source>
</evidence>